<gene>
    <name evidence="2" type="ORF">BPS26883_01921</name>
</gene>
<reference evidence="2 3" key="1">
    <citation type="submission" date="2019-09" db="EMBL/GenBank/DDBJ databases">
        <authorList>
            <person name="Depoorter E."/>
        </authorList>
    </citation>
    <scope>NUCLEOTIDE SEQUENCE [LARGE SCALE GENOMIC DNA]</scope>
    <source>
        <strain evidence="2">LMG 26883</strain>
    </source>
</reference>
<evidence type="ECO:0000313" key="3">
    <source>
        <dbReference type="Proteomes" id="UP000494162"/>
    </source>
</evidence>
<proteinExistence type="predicted"/>
<dbReference type="AlphaFoldDB" id="A0A6P2JKA9"/>
<dbReference type="Proteomes" id="UP000494162">
    <property type="component" value="Unassembled WGS sequence"/>
</dbReference>
<feature type="compositionally biased region" description="Low complexity" evidence="1">
    <location>
        <begin position="335"/>
        <end position="353"/>
    </location>
</feature>
<name>A0A6P2JKA9_9BURK</name>
<sequence length="381" mass="38399">MRRTDGKMNERKSRRSDLRRLFRQVAASVRTRAACRSGGDGTVGTSSRNRWRAQARRGAARSAPSACAIAISVSGSSSASSASAVCGTGDRRSRTGACGASRAIGGRTAARSMDGGRACAIVVRTPFGRCIDGGGDAAAARRVSGVAVARGDVRLREMSDATWGDPAEGPADVAAACRTGGIAAGSGGAGTTGGVPPDVDVAVNADVDEPVDVDGAARTATASAVWMGPPGVEAPNGSCIAISAPMMPSAPMLQHAAYIARRWCDGGPARAVGRPAAATATDASAAGSADAGSGSQRHARCGAPISMHDVDSVARQRLSRCSPDAPRKIHSRPNGGTSSSGAARGRASAPSTGTRDDGVMRKVRLRHRATVPAAARMSSQT</sequence>
<protein>
    <submittedName>
        <fullName evidence="2">Uncharacterized protein</fullName>
    </submittedName>
</protein>
<organism evidence="2 3">
    <name type="scientific">Burkholderia pseudomultivorans</name>
    <dbReference type="NCBI Taxonomy" id="1207504"/>
    <lineage>
        <taxon>Bacteria</taxon>
        <taxon>Pseudomonadati</taxon>
        <taxon>Pseudomonadota</taxon>
        <taxon>Betaproteobacteria</taxon>
        <taxon>Burkholderiales</taxon>
        <taxon>Burkholderiaceae</taxon>
        <taxon>Burkholderia</taxon>
        <taxon>Burkholderia cepacia complex</taxon>
    </lineage>
</organism>
<dbReference type="EMBL" id="CABVPP010000010">
    <property type="protein sequence ID" value="VWB42372.1"/>
    <property type="molecule type" value="Genomic_DNA"/>
</dbReference>
<feature type="region of interest" description="Disordered" evidence="1">
    <location>
        <begin position="307"/>
        <end position="381"/>
    </location>
</feature>
<accession>A0A6P2JKA9</accession>
<evidence type="ECO:0000256" key="1">
    <source>
        <dbReference type="SAM" id="MobiDB-lite"/>
    </source>
</evidence>
<evidence type="ECO:0000313" key="2">
    <source>
        <dbReference type="EMBL" id="VWB42372.1"/>
    </source>
</evidence>